<protein>
    <recommendedName>
        <fullName evidence="4">DUF4906 domain-containing protein</fullName>
    </recommendedName>
</protein>
<organism evidence="2 3">
    <name type="scientific">Bacteroides thetaiotaomicron</name>
    <dbReference type="NCBI Taxonomy" id="818"/>
    <lineage>
        <taxon>Bacteria</taxon>
        <taxon>Pseudomonadati</taxon>
        <taxon>Bacteroidota</taxon>
        <taxon>Bacteroidia</taxon>
        <taxon>Bacteroidales</taxon>
        <taxon>Bacteroidaceae</taxon>
        <taxon>Bacteroides</taxon>
    </lineage>
</organism>
<dbReference type="RefSeq" id="WP_055299982.1">
    <property type="nucleotide sequence ID" value="NZ_CZAP01000008.1"/>
</dbReference>
<sequence>MRTNLSIKALSLLLAGMMTFGLASCKDDEIASDFDEPDVNIPIPTEDEVKTTVGKTYAVFGEQFDEVTPYVLKRMTGQRYNYTPADTEIADDVEVVFMDTKALTGMNEEMAYELKELYDRDGVIYMHKPNALALAFFQMLVNDELDDFMEWMEENTGGGKIDTRTAQDGDPLTRDSYILSRNSSLDMQDIYDGKEITREATVTEIDENGKEQTRTVTETFTPTEPTDYEYGLFAESVAKWLNDDGVQTKTRANGGADLEMPYTKTILAPCRVQRIGDDKQITANAEITIRAASLYSPQENEDFYYVTVEQMIPVESFAKGEYYFKSRTGPIMTAQVHRARGYTYGSHAIDLPQLEADGYNVTTGNLQPLAKGAVPTTLSVDGWAAGSDVCQDNTIVGKLESTYHPEVLALAPEERLTKFYYEPSETHNGSKYWFYFSNEADNYYTLKFLDLSHPNCKNVVTRQSFTYKVSNTAKRGLNPFKMKIHNKFRFHVAWKMQSGGECFKYVDIYDDVITASLPAPNRYISKHTIAPDEKYSDWNTVETLLNSCRQYKELKDNQYCRDSENSLKNLLERKWYEAKQALEKKNLDLSAVKNNYIIRMTNGEGKEIGSPLYIGPNGVNLFGKGSYYMSDGSFLPAKTKLTEEQKRNCIGIVCVGRTSDSELPNGINGFAIALHDANQTPCAWGDATPFSKKGSNNWLPINHGAGYNNTHNLMLAAAQKDGKEPSKEWYPVLYYALNYPVANPKSNKGWFLPSRNDLLDATSLSDEAFEKAGGDPLVRDRVYASSSLFEELEDLGNFNYRFYNLVTTCVLRGENKDVEFGYKAHFNAEDEIFYVRPFIAF</sequence>
<accession>A0A174P803</accession>
<evidence type="ECO:0008006" key="4">
    <source>
        <dbReference type="Google" id="ProtNLM"/>
    </source>
</evidence>
<dbReference type="PROSITE" id="PS51257">
    <property type="entry name" value="PROKAR_LIPOPROTEIN"/>
    <property type="match status" value="1"/>
</dbReference>
<evidence type="ECO:0000256" key="1">
    <source>
        <dbReference type="SAM" id="SignalP"/>
    </source>
</evidence>
<evidence type="ECO:0000313" key="3">
    <source>
        <dbReference type="Proteomes" id="UP000095576"/>
    </source>
</evidence>
<proteinExistence type="predicted"/>
<dbReference type="EMBL" id="CZAP01000008">
    <property type="protein sequence ID" value="CUP57073.1"/>
    <property type="molecule type" value="Genomic_DNA"/>
</dbReference>
<feature type="chain" id="PRO_5008029686" description="DUF4906 domain-containing protein" evidence="1">
    <location>
        <begin position="24"/>
        <end position="841"/>
    </location>
</feature>
<keyword evidence="1" id="KW-0732">Signal</keyword>
<evidence type="ECO:0000313" key="2">
    <source>
        <dbReference type="EMBL" id="CUP57073.1"/>
    </source>
</evidence>
<feature type="signal peptide" evidence="1">
    <location>
        <begin position="1"/>
        <end position="23"/>
    </location>
</feature>
<dbReference type="AlphaFoldDB" id="A0A174P803"/>
<gene>
    <name evidence="2" type="ORF">ERS852511_02524</name>
</gene>
<reference evidence="2 3" key="1">
    <citation type="submission" date="2015-09" db="EMBL/GenBank/DDBJ databases">
        <authorList>
            <consortium name="Pathogen Informatics"/>
        </authorList>
    </citation>
    <scope>NUCLEOTIDE SEQUENCE [LARGE SCALE GENOMIC DNA]</scope>
    <source>
        <strain evidence="2 3">2789STDY5834899</strain>
    </source>
</reference>
<name>A0A174P803_BACT4</name>
<dbReference type="Proteomes" id="UP000095576">
    <property type="component" value="Unassembled WGS sequence"/>
</dbReference>